<dbReference type="CDD" id="cd23814">
    <property type="entry name" value="UEV_AKTIP"/>
    <property type="match status" value="1"/>
</dbReference>
<evidence type="ECO:0000313" key="3">
    <source>
        <dbReference type="EMBL" id="MBW0509071.1"/>
    </source>
</evidence>
<dbReference type="SUPFAM" id="SSF54495">
    <property type="entry name" value="UBC-like"/>
    <property type="match status" value="1"/>
</dbReference>
<dbReference type="Gene3D" id="3.10.110.10">
    <property type="entry name" value="Ubiquitin Conjugating Enzyme"/>
    <property type="match status" value="1"/>
</dbReference>
<dbReference type="EMBL" id="AVOT02020720">
    <property type="protein sequence ID" value="MBW0509071.1"/>
    <property type="molecule type" value="Genomic_DNA"/>
</dbReference>
<dbReference type="PANTHER" id="PTHR24067">
    <property type="entry name" value="UBIQUITIN-CONJUGATING ENZYME E2"/>
    <property type="match status" value="1"/>
</dbReference>
<evidence type="ECO:0000313" key="4">
    <source>
        <dbReference type="Proteomes" id="UP000765509"/>
    </source>
</evidence>
<evidence type="ECO:0000256" key="1">
    <source>
        <dbReference type="ARBA" id="ARBA00022786"/>
    </source>
</evidence>
<feature type="domain" description="UBC core" evidence="2">
    <location>
        <begin position="3"/>
        <end position="186"/>
    </location>
</feature>
<keyword evidence="1" id="KW-0833">Ubl conjugation pathway</keyword>
<evidence type="ECO:0000259" key="2">
    <source>
        <dbReference type="PROSITE" id="PS50127"/>
    </source>
</evidence>
<dbReference type="AlphaFoldDB" id="A0A9Q3DRA5"/>
<sequence>MTQSKSEILLEFNSLRLPGHCPLGMWLIPSSNDIHKWSGTLFLHRGYYSNGIFKFLVKFSKGYPYDRKVPKILFLTECFHPLIEQSVKKDQNNKTINQQNPDNIDEDEEGFRFDSSQRFKSWEPHQDFIVHLLHYLKSCFKRSGLESIISNYNEAIAFNKHAFRLYRDQTHVFATLAAQSANLSSSPSTLYQPSQQQEESASNQSSSCKNLIQFSPLTDQQWTKLRSRIFSD</sequence>
<proteinExistence type="predicted"/>
<dbReference type="Pfam" id="PF00179">
    <property type="entry name" value="UQ_con"/>
    <property type="match status" value="1"/>
</dbReference>
<dbReference type="Proteomes" id="UP000765509">
    <property type="component" value="Unassembled WGS sequence"/>
</dbReference>
<name>A0A9Q3DRA5_9BASI</name>
<keyword evidence="4" id="KW-1185">Reference proteome</keyword>
<dbReference type="InterPro" id="IPR050113">
    <property type="entry name" value="Ub_conjugating_enzyme"/>
</dbReference>
<organism evidence="3 4">
    <name type="scientific">Austropuccinia psidii MF-1</name>
    <dbReference type="NCBI Taxonomy" id="1389203"/>
    <lineage>
        <taxon>Eukaryota</taxon>
        <taxon>Fungi</taxon>
        <taxon>Dikarya</taxon>
        <taxon>Basidiomycota</taxon>
        <taxon>Pucciniomycotina</taxon>
        <taxon>Pucciniomycetes</taxon>
        <taxon>Pucciniales</taxon>
        <taxon>Sphaerophragmiaceae</taxon>
        <taxon>Austropuccinia</taxon>
    </lineage>
</organism>
<protein>
    <recommendedName>
        <fullName evidence="2">UBC core domain-containing protein</fullName>
    </recommendedName>
</protein>
<accession>A0A9Q3DRA5</accession>
<gene>
    <name evidence="3" type="ORF">O181_048786</name>
</gene>
<comment type="caution">
    <text evidence="3">The sequence shown here is derived from an EMBL/GenBank/DDBJ whole genome shotgun (WGS) entry which is preliminary data.</text>
</comment>
<dbReference type="InterPro" id="IPR000608">
    <property type="entry name" value="UBC"/>
</dbReference>
<dbReference type="InterPro" id="IPR016135">
    <property type="entry name" value="UBQ-conjugating_enzyme/RWD"/>
</dbReference>
<dbReference type="PROSITE" id="PS50127">
    <property type="entry name" value="UBC_2"/>
    <property type="match status" value="1"/>
</dbReference>
<dbReference type="OrthoDB" id="5596422at2759"/>
<reference evidence="3" key="1">
    <citation type="submission" date="2021-03" db="EMBL/GenBank/DDBJ databases">
        <title>Draft genome sequence of rust myrtle Austropuccinia psidii MF-1, a brazilian biotype.</title>
        <authorList>
            <person name="Quecine M.C."/>
            <person name="Pachon D.M.R."/>
            <person name="Bonatelli M.L."/>
            <person name="Correr F.H."/>
            <person name="Franceschini L.M."/>
            <person name="Leite T.F."/>
            <person name="Margarido G.R.A."/>
            <person name="Almeida C.A."/>
            <person name="Ferrarezi J.A."/>
            <person name="Labate C.A."/>
        </authorList>
    </citation>
    <scope>NUCLEOTIDE SEQUENCE</scope>
    <source>
        <strain evidence="3">MF-1</strain>
    </source>
</reference>